<dbReference type="InterPro" id="IPR043128">
    <property type="entry name" value="Rev_trsase/Diguanyl_cyclase"/>
</dbReference>
<dbReference type="GO" id="GO:0043709">
    <property type="term" value="P:cell adhesion involved in single-species biofilm formation"/>
    <property type="evidence" value="ECO:0007669"/>
    <property type="project" value="TreeGrafter"/>
</dbReference>
<evidence type="ECO:0000313" key="4">
    <source>
        <dbReference type="EMBL" id="TPE55519.1"/>
    </source>
</evidence>
<evidence type="ECO:0000256" key="1">
    <source>
        <dbReference type="ARBA" id="ARBA00012528"/>
    </source>
</evidence>
<name>A0A501X503_9GAMM</name>
<dbReference type="Pfam" id="PF00990">
    <property type="entry name" value="GGDEF"/>
    <property type="match status" value="1"/>
</dbReference>
<dbReference type="SUPFAM" id="SSF55073">
    <property type="entry name" value="Nucleotide cyclase"/>
    <property type="match status" value="1"/>
</dbReference>
<dbReference type="GO" id="GO:1902201">
    <property type="term" value="P:negative regulation of bacterial-type flagellum-dependent cell motility"/>
    <property type="evidence" value="ECO:0007669"/>
    <property type="project" value="TreeGrafter"/>
</dbReference>
<dbReference type="PANTHER" id="PTHR45138">
    <property type="entry name" value="REGULATORY COMPONENTS OF SENSORY TRANSDUCTION SYSTEM"/>
    <property type="match status" value="1"/>
</dbReference>
<dbReference type="EC" id="2.7.7.65" evidence="1"/>
<reference evidence="4 5" key="1">
    <citation type="submission" date="2019-06" db="EMBL/GenBank/DDBJ databases">
        <title>A novel bacterium of genus Marinomonas, isolated from coastal sand.</title>
        <authorList>
            <person name="Huang H."/>
            <person name="Mo K."/>
            <person name="Hu Y."/>
        </authorList>
    </citation>
    <scope>NUCLEOTIDE SEQUENCE [LARGE SCALE GENOMIC DNA]</scope>
    <source>
        <strain evidence="4 5">HB171799</strain>
    </source>
</reference>
<dbReference type="OrthoDB" id="9812260at2"/>
<dbReference type="InterPro" id="IPR029787">
    <property type="entry name" value="Nucleotide_cyclase"/>
</dbReference>
<evidence type="ECO:0000259" key="3">
    <source>
        <dbReference type="PROSITE" id="PS50887"/>
    </source>
</evidence>
<evidence type="ECO:0000256" key="2">
    <source>
        <dbReference type="SAM" id="Coils"/>
    </source>
</evidence>
<feature type="coiled-coil region" evidence="2">
    <location>
        <begin position="106"/>
        <end position="174"/>
    </location>
</feature>
<evidence type="ECO:0000313" key="5">
    <source>
        <dbReference type="Proteomes" id="UP000315901"/>
    </source>
</evidence>
<keyword evidence="5" id="KW-1185">Reference proteome</keyword>
<comment type="caution">
    <text evidence="4">The sequence shown here is derived from an EMBL/GenBank/DDBJ whole genome shotgun (WGS) entry which is preliminary data.</text>
</comment>
<dbReference type="GO" id="GO:0005886">
    <property type="term" value="C:plasma membrane"/>
    <property type="evidence" value="ECO:0007669"/>
    <property type="project" value="TreeGrafter"/>
</dbReference>
<dbReference type="GO" id="GO:0052621">
    <property type="term" value="F:diguanylate cyclase activity"/>
    <property type="evidence" value="ECO:0007669"/>
    <property type="project" value="UniProtKB-EC"/>
</dbReference>
<proteinExistence type="predicted"/>
<protein>
    <recommendedName>
        <fullName evidence="1">diguanylate cyclase</fullName>
        <ecNumber evidence="1">2.7.7.65</ecNumber>
    </recommendedName>
</protein>
<gene>
    <name evidence="4" type="ORF">FJM67_00265</name>
</gene>
<feature type="domain" description="GGDEF" evidence="3">
    <location>
        <begin position="202"/>
        <end position="334"/>
    </location>
</feature>
<dbReference type="AlphaFoldDB" id="A0A501X503"/>
<accession>A0A501X503</accession>
<dbReference type="PROSITE" id="PS50887">
    <property type="entry name" value="GGDEF"/>
    <property type="match status" value="1"/>
</dbReference>
<dbReference type="Gene3D" id="3.30.70.270">
    <property type="match status" value="1"/>
</dbReference>
<dbReference type="CDD" id="cd01949">
    <property type="entry name" value="GGDEF"/>
    <property type="match status" value="1"/>
</dbReference>
<dbReference type="InterPro" id="IPR050469">
    <property type="entry name" value="Diguanylate_Cyclase"/>
</dbReference>
<dbReference type="SMART" id="SM00267">
    <property type="entry name" value="GGDEF"/>
    <property type="match status" value="1"/>
</dbReference>
<organism evidence="4 5">
    <name type="scientific">Maribrevibacterium harenarium</name>
    <dbReference type="NCBI Taxonomy" id="2589817"/>
    <lineage>
        <taxon>Bacteria</taxon>
        <taxon>Pseudomonadati</taxon>
        <taxon>Pseudomonadota</taxon>
        <taxon>Gammaproteobacteria</taxon>
        <taxon>Oceanospirillales</taxon>
        <taxon>Oceanospirillaceae</taxon>
        <taxon>Maribrevibacterium</taxon>
    </lineage>
</organism>
<dbReference type="NCBIfam" id="TIGR00254">
    <property type="entry name" value="GGDEF"/>
    <property type="match status" value="1"/>
</dbReference>
<dbReference type="EMBL" id="VFRR01000001">
    <property type="protein sequence ID" value="TPE55519.1"/>
    <property type="molecule type" value="Genomic_DNA"/>
</dbReference>
<keyword evidence="2" id="KW-0175">Coiled coil</keyword>
<dbReference type="Proteomes" id="UP000315901">
    <property type="component" value="Unassembled WGS sequence"/>
</dbReference>
<dbReference type="InterPro" id="IPR000160">
    <property type="entry name" value="GGDEF_dom"/>
</dbReference>
<dbReference type="PANTHER" id="PTHR45138:SF2">
    <property type="entry name" value="DIGUANYLATE CYCLASE VDCA"/>
    <property type="match status" value="1"/>
</dbReference>
<sequence length="334" mass="38260">MHNDSPRQAYGFLRQAVPLMQKLDIAPTPYNYGIWYEYVRKTSPRLNQLVDNTLARIGHLPSFISRELFHEFLLAEEARYGSEHKDTLEQLINTVASSSEQMKSSIQQLEQVVTKSRHVLKRADRQQHLDKVVNYLEKGTHKALQDADKFQTSLQLVQKEIQGLKSELEELRNNVELDPLTGLLNQKGLERYLYQWLPGSEDDLSILLIDIDYLKAVNKQYGRRAGTGLICYMANLIRNRKIDNSALARLEGGTFALLINEATLDYASEYAEILREQMSRQRLRNKRGSNIENISVSIGVATVIGQETAVNFIARANRCLENAKRQGRNRIATR</sequence>